<dbReference type="InterPro" id="IPR001845">
    <property type="entry name" value="HTH_ArsR_DNA-bd_dom"/>
</dbReference>
<dbReference type="SUPFAM" id="SSF46785">
    <property type="entry name" value="Winged helix' DNA-binding domain"/>
    <property type="match status" value="1"/>
</dbReference>
<keyword evidence="2" id="KW-0238">DNA-binding</keyword>
<dbReference type="EMBL" id="JAPCID010000043">
    <property type="protein sequence ID" value="MDA0140679.1"/>
    <property type="molecule type" value="Genomic_DNA"/>
</dbReference>
<evidence type="ECO:0000313" key="5">
    <source>
        <dbReference type="EMBL" id="MDA0140679.1"/>
    </source>
</evidence>
<organism evidence="5 6">
    <name type="scientific">Solirubrobacter deserti</name>
    <dbReference type="NCBI Taxonomy" id="2282478"/>
    <lineage>
        <taxon>Bacteria</taxon>
        <taxon>Bacillati</taxon>
        <taxon>Actinomycetota</taxon>
        <taxon>Thermoleophilia</taxon>
        <taxon>Solirubrobacterales</taxon>
        <taxon>Solirubrobacteraceae</taxon>
        <taxon>Solirubrobacter</taxon>
    </lineage>
</organism>
<evidence type="ECO:0000313" key="6">
    <source>
        <dbReference type="Proteomes" id="UP001147700"/>
    </source>
</evidence>
<dbReference type="InterPro" id="IPR011991">
    <property type="entry name" value="ArsR-like_HTH"/>
</dbReference>
<dbReference type="Gene3D" id="1.10.10.10">
    <property type="entry name" value="Winged helix-like DNA-binding domain superfamily/Winged helix DNA-binding domain"/>
    <property type="match status" value="1"/>
</dbReference>
<dbReference type="Proteomes" id="UP001147700">
    <property type="component" value="Unassembled WGS sequence"/>
</dbReference>
<keyword evidence="6" id="KW-1185">Reference proteome</keyword>
<gene>
    <name evidence="5" type="ORF">OJ962_24490</name>
</gene>
<keyword evidence="1" id="KW-0805">Transcription regulation</keyword>
<evidence type="ECO:0000256" key="2">
    <source>
        <dbReference type="ARBA" id="ARBA00023125"/>
    </source>
</evidence>
<feature type="domain" description="HTH arsR-type" evidence="4">
    <location>
        <begin position="258"/>
        <end position="331"/>
    </location>
</feature>
<dbReference type="InterPro" id="IPR051011">
    <property type="entry name" value="Metal_resp_trans_reg"/>
</dbReference>
<evidence type="ECO:0000256" key="1">
    <source>
        <dbReference type="ARBA" id="ARBA00023015"/>
    </source>
</evidence>
<sequence>MPVDRFQPCQRVRLIDLDGAKLEPILSPMPTVVEAVRDLVGARRPAVLSAWQRRLLRRTMPRRTLSALTAFRPTSMASDGAPNPLLAAAPRASMREELERLAVTAPDELGLAIEHAAQAGRPTGPWMHLHRDPAGWLQDYLAGLRLIWSEVRPLWANAHDRLAREVEQLEAISGRGAGGQLAAVRALPGRIERGALVLPSHTEQSGRLTVSNSVQLVPLFADAPAGSWGDDYGQRLLSLRYALPPSRAPEAPERLAPDSLEALLGSARAAVLVALADARSPGALAERLFLTPSGVSHHLAALESAGLVTRMRQGRHVAIRRTARAVALLALYDRA</sequence>
<dbReference type="RefSeq" id="WP_202958266.1">
    <property type="nucleotide sequence ID" value="NZ_JAPCID010000043.1"/>
</dbReference>
<comment type="caution">
    <text evidence="5">The sequence shown here is derived from an EMBL/GenBank/DDBJ whole genome shotgun (WGS) entry which is preliminary data.</text>
</comment>
<dbReference type="SMART" id="SM00418">
    <property type="entry name" value="HTH_ARSR"/>
    <property type="match status" value="1"/>
</dbReference>
<dbReference type="PANTHER" id="PTHR43132">
    <property type="entry name" value="ARSENICAL RESISTANCE OPERON REPRESSOR ARSR-RELATED"/>
    <property type="match status" value="1"/>
</dbReference>
<reference evidence="5" key="1">
    <citation type="submission" date="2022-10" db="EMBL/GenBank/DDBJ databases">
        <title>The WGS of Solirubrobacter sp. CPCC 204708.</title>
        <authorList>
            <person name="Jiang Z."/>
        </authorList>
    </citation>
    <scope>NUCLEOTIDE SEQUENCE</scope>
    <source>
        <strain evidence="5">CPCC 204708</strain>
    </source>
</reference>
<dbReference type="PANTHER" id="PTHR43132:SF8">
    <property type="entry name" value="HTH-TYPE TRANSCRIPTIONAL REGULATOR KMTR"/>
    <property type="match status" value="1"/>
</dbReference>
<accession>A0ABT4RQ25</accession>
<protein>
    <submittedName>
        <fullName evidence="5">Winged helix-turn-helix domain-containing protein</fullName>
    </submittedName>
</protein>
<keyword evidence="3" id="KW-0804">Transcription</keyword>
<dbReference type="InterPro" id="IPR036390">
    <property type="entry name" value="WH_DNA-bd_sf"/>
</dbReference>
<dbReference type="CDD" id="cd00090">
    <property type="entry name" value="HTH_ARSR"/>
    <property type="match status" value="1"/>
</dbReference>
<dbReference type="InterPro" id="IPR036388">
    <property type="entry name" value="WH-like_DNA-bd_sf"/>
</dbReference>
<proteinExistence type="predicted"/>
<name>A0ABT4RQ25_9ACTN</name>
<evidence type="ECO:0000259" key="4">
    <source>
        <dbReference type="SMART" id="SM00418"/>
    </source>
</evidence>
<dbReference type="Pfam" id="PF12840">
    <property type="entry name" value="HTH_20"/>
    <property type="match status" value="1"/>
</dbReference>
<evidence type="ECO:0000256" key="3">
    <source>
        <dbReference type="ARBA" id="ARBA00023163"/>
    </source>
</evidence>